<dbReference type="GO" id="GO:0015297">
    <property type="term" value="F:antiporter activity"/>
    <property type="evidence" value="ECO:0007669"/>
    <property type="project" value="InterPro"/>
</dbReference>
<accession>A0A0G9JVS5</accession>
<evidence type="ECO:0000256" key="6">
    <source>
        <dbReference type="ARBA" id="ARBA00022989"/>
    </source>
</evidence>
<feature type="transmembrane region" description="Helical" evidence="8">
    <location>
        <begin position="200"/>
        <end position="221"/>
    </location>
</feature>
<dbReference type="Pfam" id="PF01758">
    <property type="entry name" value="SBF"/>
    <property type="match status" value="1"/>
</dbReference>
<evidence type="ECO:0000313" key="10">
    <source>
        <dbReference type="Proteomes" id="UP000035514"/>
    </source>
</evidence>
<feature type="transmembrane region" description="Helical" evidence="8">
    <location>
        <begin position="129"/>
        <end position="149"/>
    </location>
</feature>
<dbReference type="RefSeq" id="WP_046997507.1">
    <property type="nucleotide sequence ID" value="NZ_JAIQ01000174.1"/>
</dbReference>
<dbReference type="GO" id="GO:0015104">
    <property type="term" value="F:antimonite transmembrane transporter activity"/>
    <property type="evidence" value="ECO:0007669"/>
    <property type="project" value="TreeGrafter"/>
</dbReference>
<dbReference type="InterPro" id="IPR038770">
    <property type="entry name" value="Na+/solute_symporter_sf"/>
</dbReference>
<dbReference type="Gene3D" id="1.20.1530.20">
    <property type="match status" value="1"/>
</dbReference>
<keyword evidence="5 8" id="KW-0812">Transmembrane</keyword>
<organism evidence="9 10">
    <name type="scientific">Aliarcobacter butzleri L348</name>
    <dbReference type="NCBI Taxonomy" id="1447256"/>
    <lineage>
        <taxon>Bacteria</taxon>
        <taxon>Pseudomonadati</taxon>
        <taxon>Campylobacterota</taxon>
        <taxon>Epsilonproteobacteria</taxon>
        <taxon>Campylobacterales</taxon>
        <taxon>Arcobacteraceae</taxon>
        <taxon>Aliarcobacter</taxon>
    </lineage>
</organism>
<evidence type="ECO:0000256" key="4">
    <source>
        <dbReference type="ARBA" id="ARBA00022475"/>
    </source>
</evidence>
<dbReference type="PANTHER" id="PTHR43057">
    <property type="entry name" value="ARSENITE EFFLUX TRANSPORTER"/>
    <property type="match status" value="1"/>
</dbReference>
<evidence type="ECO:0000256" key="5">
    <source>
        <dbReference type="ARBA" id="ARBA00022692"/>
    </source>
</evidence>
<evidence type="ECO:0000256" key="1">
    <source>
        <dbReference type="ARBA" id="ARBA00004651"/>
    </source>
</evidence>
<proteinExistence type="inferred from homology"/>
<keyword evidence="7 8" id="KW-0472">Membrane</keyword>
<dbReference type="InterPro" id="IPR004706">
    <property type="entry name" value="Arsenical-R_Acr3"/>
</dbReference>
<dbReference type="PATRIC" id="fig|1447256.3.peg.2531"/>
<evidence type="ECO:0000256" key="3">
    <source>
        <dbReference type="ARBA" id="ARBA00022448"/>
    </source>
</evidence>
<feature type="transmembrane region" description="Helical" evidence="8">
    <location>
        <begin position="264"/>
        <end position="285"/>
    </location>
</feature>
<comment type="caution">
    <text evidence="9">The sequence shown here is derived from an EMBL/GenBank/DDBJ whole genome shotgun (WGS) entry which is preliminary data.</text>
</comment>
<protein>
    <submittedName>
        <fullName evidence="9">Arsenic resistance protein</fullName>
    </submittedName>
</protein>
<dbReference type="EMBL" id="JAIQ01000174">
    <property type="protein sequence ID" value="KLD96067.1"/>
    <property type="molecule type" value="Genomic_DNA"/>
</dbReference>
<feature type="transmembrane region" description="Helical" evidence="8">
    <location>
        <begin position="233"/>
        <end position="252"/>
    </location>
</feature>
<feature type="transmembrane region" description="Helical" evidence="8">
    <location>
        <begin position="71"/>
        <end position="93"/>
    </location>
</feature>
<evidence type="ECO:0000256" key="2">
    <source>
        <dbReference type="ARBA" id="ARBA00010110"/>
    </source>
</evidence>
<gene>
    <name evidence="9" type="ORF">AA20_12905</name>
</gene>
<feature type="transmembrane region" description="Helical" evidence="8">
    <location>
        <begin position="99"/>
        <end position="117"/>
    </location>
</feature>
<reference evidence="9 10" key="1">
    <citation type="submission" date="2014-01" db="EMBL/GenBank/DDBJ databases">
        <title>Development of a Comparative Genomic Fingerprinting Assay for High Resolution Genotyping of Arcobacter butzleri.</title>
        <authorList>
            <person name="Webb A.L."/>
            <person name="Inglis G.D."/>
            <person name="Kruczkiewicz P."/>
            <person name="Selinger L.B."/>
            <person name="Taboada E.N."/>
        </authorList>
    </citation>
    <scope>NUCLEOTIDE SEQUENCE [LARGE SCALE GENOMIC DNA]</scope>
    <source>
        <strain evidence="9 10">L348</strain>
    </source>
</reference>
<keyword evidence="4" id="KW-1003">Cell membrane</keyword>
<dbReference type="GO" id="GO:0015105">
    <property type="term" value="F:arsenite transmembrane transporter activity"/>
    <property type="evidence" value="ECO:0007669"/>
    <property type="project" value="TreeGrafter"/>
</dbReference>
<keyword evidence="3" id="KW-0813">Transport</keyword>
<feature type="transmembrane region" description="Helical" evidence="8">
    <location>
        <begin position="169"/>
        <end position="188"/>
    </location>
</feature>
<dbReference type="InterPro" id="IPR002657">
    <property type="entry name" value="BilAc:Na_symport/Acr3"/>
</dbReference>
<evidence type="ECO:0000313" key="9">
    <source>
        <dbReference type="EMBL" id="KLD96067.1"/>
    </source>
</evidence>
<feature type="transmembrane region" description="Helical" evidence="8">
    <location>
        <begin position="41"/>
        <end position="59"/>
    </location>
</feature>
<dbReference type="GO" id="GO:0005886">
    <property type="term" value="C:plasma membrane"/>
    <property type="evidence" value="ECO:0007669"/>
    <property type="project" value="UniProtKB-SubCell"/>
</dbReference>
<name>A0A0G9JVS5_9BACT</name>
<comment type="similarity">
    <text evidence="2">Belongs to the arsenical resistance-3 (ACR3) (TC 2.A.59) family.</text>
</comment>
<dbReference type="AlphaFoldDB" id="A0A0G9JVS5"/>
<evidence type="ECO:0000256" key="8">
    <source>
        <dbReference type="SAM" id="Phobius"/>
    </source>
</evidence>
<comment type="subcellular location">
    <subcellularLocation>
        <location evidence="1">Cell membrane</location>
        <topology evidence="1">Multi-pass membrane protein</topology>
    </subcellularLocation>
</comment>
<feature type="transmembrane region" description="Helical" evidence="8">
    <location>
        <begin position="15"/>
        <end position="35"/>
    </location>
</feature>
<sequence length="325" mass="36192">MNFSKTKELLENQQIIIYFIAISISILITFFIPNTSYFETAINPALGLMLFVTFLQVPISELTSAFKNIKFIFALLFSNFIIIPIIVFGLIQFLPDNPLLKLGVLFVLLTPCIDYVVTFSHLGKANTKLLLSSTPILLIVQMVLLPIYLNIFLGEEASLLVEILPFIKAFIFLILIPFSLATIFQIWSKKSNFGEKIVDVFNILPVPSTALVLFIVILAVVPRLSLAINDILYVIPIYVAFAILAPMIGLSVGKLFKLKKEEKVSIAFSSGTRNSLVILPLALAVPNALPILPAVIVTQTFIELIAEIIYIRIFTKLDKKAISTK</sequence>
<evidence type="ECO:0000256" key="7">
    <source>
        <dbReference type="ARBA" id="ARBA00023136"/>
    </source>
</evidence>
<dbReference type="PANTHER" id="PTHR43057:SF1">
    <property type="entry name" value="ARSENICAL-RESISTANCE PROTEIN 3"/>
    <property type="match status" value="1"/>
</dbReference>
<keyword evidence="6 8" id="KW-1133">Transmembrane helix</keyword>
<dbReference type="Proteomes" id="UP000035514">
    <property type="component" value="Unassembled WGS sequence"/>
</dbReference>